<protein>
    <submittedName>
        <fullName evidence="6">Transcriptional regulator, TetR family</fullName>
    </submittedName>
</protein>
<dbReference type="OrthoDB" id="9809772at2"/>
<dbReference type="Pfam" id="PF00440">
    <property type="entry name" value="TetR_N"/>
    <property type="match status" value="1"/>
</dbReference>
<keyword evidence="3" id="KW-0804">Transcription</keyword>
<sequence length="216" mass="23599">MTGHLSLVKGFEVTSLPANRRGPKPRPDTRHNLIQAGLQKIHAEGYAATGIQSIVEGADVPKGSFYNHFSSKEAFGAEVIDAYSDRALGKLHDFLRKLELAPLARLEAYFDNRIEAFRASGYTRGCVLGNFSAEAADHSALIRGSLTTHFRTWSKALEKCIAQAQEEGAIGSQFPAASLAGFILNSWEGTLLRMRAEKSDAPLMEFKSLIFGKLLS</sequence>
<dbReference type="Proteomes" id="UP000198844">
    <property type="component" value="Unassembled WGS sequence"/>
</dbReference>
<organism evidence="6 7">
    <name type="scientific">Paraburkholderia aspalathi</name>
    <dbReference type="NCBI Taxonomy" id="1324617"/>
    <lineage>
        <taxon>Bacteria</taxon>
        <taxon>Pseudomonadati</taxon>
        <taxon>Pseudomonadota</taxon>
        <taxon>Betaproteobacteria</taxon>
        <taxon>Burkholderiales</taxon>
        <taxon>Burkholderiaceae</taxon>
        <taxon>Paraburkholderia</taxon>
    </lineage>
</organism>
<accession>A0A1I7EPQ1</accession>
<dbReference type="InterPro" id="IPR036271">
    <property type="entry name" value="Tet_transcr_reg_TetR-rel_C_sf"/>
</dbReference>
<evidence type="ECO:0000259" key="5">
    <source>
        <dbReference type="PROSITE" id="PS50977"/>
    </source>
</evidence>
<evidence type="ECO:0000256" key="1">
    <source>
        <dbReference type="ARBA" id="ARBA00023015"/>
    </source>
</evidence>
<dbReference type="InterPro" id="IPR001647">
    <property type="entry name" value="HTH_TetR"/>
</dbReference>
<name>A0A1I7EPQ1_9BURK</name>
<dbReference type="PANTHER" id="PTHR47506:SF6">
    <property type="entry name" value="HTH-TYPE TRANSCRIPTIONAL REPRESSOR NEMR"/>
    <property type="match status" value="1"/>
</dbReference>
<dbReference type="SUPFAM" id="SSF46689">
    <property type="entry name" value="Homeodomain-like"/>
    <property type="match status" value="1"/>
</dbReference>
<dbReference type="InterPro" id="IPR009057">
    <property type="entry name" value="Homeodomain-like_sf"/>
</dbReference>
<dbReference type="AlphaFoldDB" id="A0A1I7EPQ1"/>
<dbReference type="RefSeq" id="WP_093646062.1">
    <property type="nucleotide sequence ID" value="NZ_FPBH01000043.1"/>
</dbReference>
<feature type="domain" description="HTH tetR-type" evidence="5">
    <location>
        <begin position="27"/>
        <end position="87"/>
    </location>
</feature>
<keyword evidence="2 4" id="KW-0238">DNA-binding</keyword>
<dbReference type="EMBL" id="FPBH01000043">
    <property type="protein sequence ID" value="SFU25910.1"/>
    <property type="molecule type" value="Genomic_DNA"/>
</dbReference>
<feature type="DNA-binding region" description="H-T-H motif" evidence="4">
    <location>
        <begin position="50"/>
        <end position="69"/>
    </location>
</feature>
<evidence type="ECO:0000313" key="7">
    <source>
        <dbReference type="Proteomes" id="UP000198844"/>
    </source>
</evidence>
<dbReference type="Pfam" id="PF16925">
    <property type="entry name" value="TetR_C_13"/>
    <property type="match status" value="1"/>
</dbReference>
<dbReference type="Gene3D" id="1.10.357.10">
    <property type="entry name" value="Tetracycline Repressor, domain 2"/>
    <property type="match status" value="1"/>
</dbReference>
<dbReference type="GO" id="GO:0003677">
    <property type="term" value="F:DNA binding"/>
    <property type="evidence" value="ECO:0007669"/>
    <property type="project" value="UniProtKB-UniRule"/>
</dbReference>
<dbReference type="PANTHER" id="PTHR47506">
    <property type="entry name" value="TRANSCRIPTIONAL REGULATORY PROTEIN"/>
    <property type="match status" value="1"/>
</dbReference>
<dbReference type="InterPro" id="IPR011075">
    <property type="entry name" value="TetR_C"/>
</dbReference>
<proteinExistence type="predicted"/>
<dbReference type="PROSITE" id="PS50977">
    <property type="entry name" value="HTH_TETR_2"/>
    <property type="match status" value="1"/>
</dbReference>
<evidence type="ECO:0000256" key="3">
    <source>
        <dbReference type="ARBA" id="ARBA00023163"/>
    </source>
</evidence>
<evidence type="ECO:0000256" key="4">
    <source>
        <dbReference type="PROSITE-ProRule" id="PRU00335"/>
    </source>
</evidence>
<gene>
    <name evidence="6" type="ORF">SAMN05192563_104345</name>
</gene>
<dbReference type="SUPFAM" id="SSF48498">
    <property type="entry name" value="Tetracyclin repressor-like, C-terminal domain"/>
    <property type="match status" value="1"/>
</dbReference>
<evidence type="ECO:0000256" key="2">
    <source>
        <dbReference type="ARBA" id="ARBA00023125"/>
    </source>
</evidence>
<reference evidence="6 7" key="1">
    <citation type="submission" date="2016-10" db="EMBL/GenBank/DDBJ databases">
        <authorList>
            <person name="de Groot N.N."/>
        </authorList>
    </citation>
    <scope>NUCLEOTIDE SEQUENCE [LARGE SCALE GENOMIC DNA]</scope>
    <source>
        <strain evidence="6 7">LMG 27731</strain>
    </source>
</reference>
<keyword evidence="1" id="KW-0805">Transcription regulation</keyword>
<evidence type="ECO:0000313" key="6">
    <source>
        <dbReference type="EMBL" id="SFU25910.1"/>
    </source>
</evidence>